<proteinExistence type="predicted"/>
<accession>A0A2D3UQY6</accession>
<dbReference type="InterPro" id="IPR036770">
    <property type="entry name" value="Ankyrin_rpt-contain_sf"/>
</dbReference>
<dbReference type="Gene3D" id="1.25.40.20">
    <property type="entry name" value="Ankyrin repeat-containing domain"/>
    <property type="match status" value="1"/>
</dbReference>
<dbReference type="GeneID" id="35600426"/>
<protein>
    <submittedName>
        <fullName evidence="1">Uncharacterized protein</fullName>
    </submittedName>
</protein>
<name>A0A2D3UQY6_9PEZI</name>
<sequence length="282" mass="31054">MSTYRRLSRSPLPQHDILITSLGPASPDALYFSSAFSTLEGVEALIREDTPQKHLDLGLRAAYASSRADVGKKLLQHGANSKPLVAFIGTAAAQEFFNKPMTASWASEQEKNSLRLQWTSLQPKNKTALVAVEGFDEPAPSILHLQALHTSMSPAQRIAWMQFDLDRAAPSSNINRLADIRNVQGTPLLWAVEEHGSPWENRKVLTFLLENGADPLIKDREGRTPRDYVVEMLAMPEEDLAESMREFYKFALSALEGAEASASENIAKGNGFLGKMKGALGY</sequence>
<evidence type="ECO:0000313" key="2">
    <source>
        <dbReference type="Proteomes" id="UP000225277"/>
    </source>
</evidence>
<dbReference type="Proteomes" id="UP000225277">
    <property type="component" value="Unassembled WGS sequence"/>
</dbReference>
<gene>
    <name evidence="1" type="ORF">RCC_05263</name>
</gene>
<dbReference type="Pfam" id="PF00023">
    <property type="entry name" value="Ank"/>
    <property type="match status" value="1"/>
</dbReference>
<dbReference type="RefSeq" id="XP_023626302.1">
    <property type="nucleotide sequence ID" value="XM_023770534.1"/>
</dbReference>
<dbReference type="AlphaFoldDB" id="A0A2D3UQY6"/>
<evidence type="ECO:0000313" key="1">
    <source>
        <dbReference type="EMBL" id="CZT19412.1"/>
    </source>
</evidence>
<dbReference type="OrthoDB" id="674604at2759"/>
<dbReference type="EMBL" id="FJUY01000007">
    <property type="protein sequence ID" value="CZT19412.1"/>
    <property type="molecule type" value="Genomic_DNA"/>
</dbReference>
<keyword evidence="2" id="KW-1185">Reference proteome</keyword>
<organism evidence="1 2">
    <name type="scientific">Ramularia collo-cygni</name>
    <dbReference type="NCBI Taxonomy" id="112498"/>
    <lineage>
        <taxon>Eukaryota</taxon>
        <taxon>Fungi</taxon>
        <taxon>Dikarya</taxon>
        <taxon>Ascomycota</taxon>
        <taxon>Pezizomycotina</taxon>
        <taxon>Dothideomycetes</taxon>
        <taxon>Dothideomycetidae</taxon>
        <taxon>Mycosphaerellales</taxon>
        <taxon>Mycosphaerellaceae</taxon>
        <taxon>Ramularia</taxon>
    </lineage>
</organism>
<dbReference type="SUPFAM" id="SSF48403">
    <property type="entry name" value="Ankyrin repeat"/>
    <property type="match status" value="1"/>
</dbReference>
<reference evidence="1 2" key="1">
    <citation type="submission" date="2016-03" db="EMBL/GenBank/DDBJ databases">
        <authorList>
            <person name="Ploux O."/>
        </authorList>
    </citation>
    <scope>NUCLEOTIDE SEQUENCE [LARGE SCALE GENOMIC DNA]</scope>
    <source>
        <strain evidence="1 2">URUG2</strain>
    </source>
</reference>
<dbReference type="InterPro" id="IPR002110">
    <property type="entry name" value="Ankyrin_rpt"/>
</dbReference>